<evidence type="ECO:0000313" key="2">
    <source>
        <dbReference type="EMBL" id="EKO51315.1"/>
    </source>
</evidence>
<dbReference type="AlphaFoldDB" id="A0A828Y2D1"/>
<dbReference type="EMBL" id="AKWH02000041">
    <property type="protein sequence ID" value="EKO51315.1"/>
    <property type="molecule type" value="Genomic_DNA"/>
</dbReference>
<dbReference type="EMBL" id="AKWH02000065">
    <property type="protein sequence ID" value="EKO50322.1"/>
    <property type="molecule type" value="Genomic_DNA"/>
</dbReference>
<proteinExistence type="predicted"/>
<sequence>MTRVGEFLILFFMERSGFYKTNLLRPAHVKLEDSTFVLFSDLKQ</sequence>
<keyword evidence="3" id="KW-1185">Reference proteome</keyword>
<gene>
    <name evidence="1" type="ORF">LEP1GSC131_1662</name>
    <name evidence="2" type="ORF">LEP1GSC131_1865</name>
</gene>
<name>A0A828Y2D1_9LEPT</name>
<protein>
    <submittedName>
        <fullName evidence="1">Uncharacterized protein</fullName>
    </submittedName>
</protein>
<accession>A0A828Y2D1</accession>
<organism evidence="1 3">
    <name type="scientific">Leptospira kirschneri str. 200802841</name>
    <dbReference type="NCBI Taxonomy" id="1193047"/>
    <lineage>
        <taxon>Bacteria</taxon>
        <taxon>Pseudomonadati</taxon>
        <taxon>Spirochaetota</taxon>
        <taxon>Spirochaetia</taxon>
        <taxon>Leptospirales</taxon>
        <taxon>Leptospiraceae</taxon>
        <taxon>Leptospira</taxon>
    </lineage>
</organism>
<dbReference type="Proteomes" id="UP000006339">
    <property type="component" value="Unassembled WGS sequence"/>
</dbReference>
<evidence type="ECO:0000313" key="3">
    <source>
        <dbReference type="Proteomes" id="UP000006339"/>
    </source>
</evidence>
<comment type="caution">
    <text evidence="1">The sequence shown here is derived from an EMBL/GenBank/DDBJ whole genome shotgun (WGS) entry which is preliminary data.</text>
</comment>
<reference evidence="1 3" key="1">
    <citation type="submission" date="2012-10" db="EMBL/GenBank/DDBJ databases">
        <authorList>
            <person name="Harkins D.M."/>
            <person name="Durkin A.S."/>
            <person name="Brinkac L.M."/>
            <person name="Selengut J.D."/>
            <person name="Sanka R."/>
            <person name="DePew J."/>
            <person name="Purushe J."/>
            <person name="Picardeau M."/>
            <person name="Werts C."/>
            <person name="Goarant C."/>
            <person name="Vinetz J.M."/>
            <person name="Sutton G.G."/>
            <person name="Nelson W.C."/>
            <person name="Fouts D.E."/>
        </authorList>
    </citation>
    <scope>NUCLEOTIDE SEQUENCE [LARGE SCALE GENOMIC DNA]</scope>
    <source>
        <strain evidence="1 3">200802841</strain>
    </source>
</reference>
<evidence type="ECO:0000313" key="1">
    <source>
        <dbReference type="EMBL" id="EKO50322.1"/>
    </source>
</evidence>